<dbReference type="Proteomes" id="UP000555411">
    <property type="component" value="Unassembled WGS sequence"/>
</dbReference>
<evidence type="ECO:0000313" key="3">
    <source>
        <dbReference type="Proteomes" id="UP000555411"/>
    </source>
</evidence>
<dbReference type="EMBL" id="JACLQD010000009">
    <property type="protein sequence ID" value="MBC2837618.1"/>
    <property type="molecule type" value="Genomic_DNA"/>
</dbReference>
<evidence type="ECO:0000313" key="2">
    <source>
        <dbReference type="EMBL" id="MBC2837618.1"/>
    </source>
</evidence>
<gene>
    <name evidence="2" type="ORF">H7F16_19030</name>
</gene>
<dbReference type="RefSeq" id="WP_185799235.1">
    <property type="nucleotide sequence ID" value="NZ_JACLQD010000009.1"/>
</dbReference>
<evidence type="ECO:0000256" key="1">
    <source>
        <dbReference type="SAM" id="MobiDB-lite"/>
    </source>
</evidence>
<keyword evidence="3" id="KW-1185">Reference proteome</keyword>
<feature type="region of interest" description="Disordered" evidence="1">
    <location>
        <begin position="189"/>
        <end position="213"/>
    </location>
</feature>
<name>A0A842IGQ5_9RHOB</name>
<organism evidence="2 3">
    <name type="scientific">Paragemmobacter straminiformis</name>
    <dbReference type="NCBI Taxonomy" id="2045119"/>
    <lineage>
        <taxon>Bacteria</taxon>
        <taxon>Pseudomonadati</taxon>
        <taxon>Pseudomonadota</taxon>
        <taxon>Alphaproteobacteria</taxon>
        <taxon>Rhodobacterales</taxon>
        <taxon>Paracoccaceae</taxon>
        <taxon>Paragemmobacter</taxon>
    </lineage>
</organism>
<sequence length="213" mass="24313">MSDDQFEHDRALRIEEDAKRVQVVGSSDYWTLAQAAAWVVFREVAVVERFAPPNADHWGAFLGYATGWGWSKRVGRFEELVIKLCDGRLTAFGQRTADGAREAIPASTWIDLVPDVDAGPYICLPSGAEVRPWFGILIRSADVERLWRRTSEVEGRSKFSKEWFRERFRQLRAANPDRSKNELMEDLNGQFQDETKRKPPARSTLQGILDGLK</sequence>
<comment type="caution">
    <text evidence="2">The sequence shown here is derived from an EMBL/GenBank/DDBJ whole genome shotgun (WGS) entry which is preliminary data.</text>
</comment>
<reference evidence="2 3" key="1">
    <citation type="journal article" date="2017" name="Int. J. Syst. Evol. Microbiol.">
        <title>Gemmobacter straminiformis sp. nov., isolated from an artificial fountain.</title>
        <authorList>
            <person name="Kang J.Y."/>
            <person name="Kim M.J."/>
            <person name="Chun J."/>
            <person name="Son K.P."/>
            <person name="Jahng K.Y."/>
        </authorList>
    </citation>
    <scope>NUCLEOTIDE SEQUENCE [LARGE SCALE GENOMIC DNA]</scope>
    <source>
        <strain evidence="2 3">CAM-8</strain>
    </source>
</reference>
<dbReference type="AlphaFoldDB" id="A0A842IGQ5"/>
<protein>
    <submittedName>
        <fullName evidence="2">Uncharacterized protein</fullName>
    </submittedName>
</protein>
<accession>A0A842IGQ5</accession>
<proteinExistence type="predicted"/>